<evidence type="ECO:0000256" key="1">
    <source>
        <dbReference type="ARBA" id="ARBA00004323"/>
    </source>
</evidence>
<comment type="similarity">
    <text evidence="2 10">Belongs to the glycosyltransferase 31 family.</text>
</comment>
<evidence type="ECO:0000256" key="4">
    <source>
        <dbReference type="ARBA" id="ARBA00022679"/>
    </source>
</evidence>
<dbReference type="GO" id="GO:0016758">
    <property type="term" value="F:hexosyltransferase activity"/>
    <property type="evidence" value="ECO:0007669"/>
    <property type="project" value="InterPro"/>
</dbReference>
<dbReference type="HOGENOM" id="CLU_036849_6_1_1"/>
<dbReference type="FunFam" id="3.90.550.50:FF:000046">
    <property type="entry name" value="Hexosyltransferase"/>
    <property type="match status" value="1"/>
</dbReference>
<dbReference type="RefSeq" id="XP_002111122.1">
    <property type="nucleotide sequence ID" value="XM_002111086.1"/>
</dbReference>
<dbReference type="InParanoid" id="B3RSX9"/>
<dbReference type="InterPro" id="IPR002659">
    <property type="entry name" value="Glyco_trans_31"/>
</dbReference>
<keyword evidence="7" id="KW-1133">Transmembrane helix</keyword>
<keyword evidence="6" id="KW-0735">Signal-anchor</keyword>
<dbReference type="OrthoDB" id="5957813at2759"/>
<comment type="subcellular location">
    <subcellularLocation>
        <location evidence="1 10">Golgi apparatus membrane</location>
        <topology evidence="1 10">Single-pass type II membrane protein</topology>
    </subcellularLocation>
</comment>
<keyword evidence="5" id="KW-0812">Transmembrane</keyword>
<evidence type="ECO:0000313" key="11">
    <source>
        <dbReference type="EMBL" id="EDV27126.1"/>
    </source>
</evidence>
<dbReference type="PANTHER" id="PTHR11214">
    <property type="entry name" value="BETA-1,3-N-ACETYLGLUCOSAMINYLTRANSFERASE"/>
    <property type="match status" value="1"/>
</dbReference>
<evidence type="ECO:0000256" key="6">
    <source>
        <dbReference type="ARBA" id="ARBA00022968"/>
    </source>
</evidence>
<name>B3RSX9_TRIAD</name>
<gene>
    <name evidence="11" type="ORF">TRIADDRAFT_16617</name>
</gene>
<evidence type="ECO:0000256" key="2">
    <source>
        <dbReference type="ARBA" id="ARBA00008661"/>
    </source>
</evidence>
<dbReference type="EC" id="2.4.1.-" evidence="10"/>
<dbReference type="GO" id="GO:0000139">
    <property type="term" value="C:Golgi membrane"/>
    <property type="evidence" value="ECO:0000318"/>
    <property type="project" value="GO_Central"/>
</dbReference>
<dbReference type="AlphaFoldDB" id="B3RSX9"/>
<keyword evidence="4" id="KW-0808">Transferase</keyword>
<protein>
    <recommendedName>
        <fullName evidence="10">Hexosyltransferase</fullName>
        <ecNumber evidence="10">2.4.1.-</ecNumber>
    </recommendedName>
</protein>
<keyword evidence="3 10" id="KW-0328">Glycosyltransferase</keyword>
<accession>B3RSX9</accession>
<keyword evidence="8 10" id="KW-0333">Golgi apparatus</keyword>
<dbReference type="CTD" id="6751810"/>
<dbReference type="eggNOG" id="KOG2287">
    <property type="taxonomic scope" value="Eukaryota"/>
</dbReference>
<evidence type="ECO:0000313" key="12">
    <source>
        <dbReference type="Proteomes" id="UP000009022"/>
    </source>
</evidence>
<dbReference type="GeneID" id="6751810"/>
<sequence length="217" mass="25912">LAINSHTYHYKRRKGIRESWGNGWDINDSRNDSYTWKTVFVVGRSGVKKRDDLVDAEAERYGDMIIINLKEGHQSLTEKTVAGMYWAYKYCRPRFFYKGDDDVWLNKWRMFEYINHIDRSGWKVVRKHWVGYVSRGNRKPIRNKKNKYYISPLDYKWKRFPPYCSGFSNLMSGIALERMVESIPFIKKLPGIDDVYVGLLAYRAGITPIHNHRFHYH</sequence>
<keyword evidence="9" id="KW-0472">Membrane</keyword>
<dbReference type="EMBL" id="DS985243">
    <property type="protein sequence ID" value="EDV27126.1"/>
    <property type="molecule type" value="Genomic_DNA"/>
</dbReference>
<feature type="non-terminal residue" evidence="11">
    <location>
        <position position="217"/>
    </location>
</feature>
<dbReference type="GO" id="GO:0006493">
    <property type="term" value="P:protein O-linked glycosylation"/>
    <property type="evidence" value="ECO:0000318"/>
    <property type="project" value="GO_Central"/>
</dbReference>
<dbReference type="GO" id="GO:0016757">
    <property type="term" value="F:glycosyltransferase activity"/>
    <property type="evidence" value="ECO:0000318"/>
    <property type="project" value="GO_Central"/>
</dbReference>
<dbReference type="Gene3D" id="3.90.550.50">
    <property type="match status" value="1"/>
</dbReference>
<feature type="non-terminal residue" evidence="11">
    <location>
        <position position="1"/>
    </location>
</feature>
<dbReference type="Pfam" id="PF01762">
    <property type="entry name" value="Galactosyl_T"/>
    <property type="match status" value="1"/>
</dbReference>
<evidence type="ECO:0000256" key="7">
    <source>
        <dbReference type="ARBA" id="ARBA00022989"/>
    </source>
</evidence>
<reference evidence="11 12" key="1">
    <citation type="journal article" date="2008" name="Nature">
        <title>The Trichoplax genome and the nature of placozoans.</title>
        <authorList>
            <person name="Srivastava M."/>
            <person name="Begovic E."/>
            <person name="Chapman J."/>
            <person name="Putnam N.H."/>
            <person name="Hellsten U."/>
            <person name="Kawashima T."/>
            <person name="Kuo A."/>
            <person name="Mitros T."/>
            <person name="Salamov A."/>
            <person name="Carpenter M.L."/>
            <person name="Signorovitch A.Y."/>
            <person name="Moreno M.A."/>
            <person name="Kamm K."/>
            <person name="Grimwood J."/>
            <person name="Schmutz J."/>
            <person name="Shapiro H."/>
            <person name="Grigoriev I.V."/>
            <person name="Buss L.W."/>
            <person name="Schierwater B."/>
            <person name="Dellaporta S.L."/>
            <person name="Rokhsar D.S."/>
        </authorList>
    </citation>
    <scope>NUCLEOTIDE SEQUENCE [LARGE SCALE GENOMIC DNA]</scope>
    <source>
        <strain evidence="11 12">Grell-BS-1999</strain>
    </source>
</reference>
<evidence type="ECO:0000256" key="5">
    <source>
        <dbReference type="ARBA" id="ARBA00022692"/>
    </source>
</evidence>
<dbReference type="Proteomes" id="UP000009022">
    <property type="component" value="Unassembled WGS sequence"/>
</dbReference>
<evidence type="ECO:0000256" key="9">
    <source>
        <dbReference type="ARBA" id="ARBA00023136"/>
    </source>
</evidence>
<proteinExistence type="inferred from homology"/>
<organism evidence="11 12">
    <name type="scientific">Trichoplax adhaerens</name>
    <name type="common">Trichoplax reptans</name>
    <dbReference type="NCBI Taxonomy" id="10228"/>
    <lineage>
        <taxon>Eukaryota</taxon>
        <taxon>Metazoa</taxon>
        <taxon>Placozoa</taxon>
        <taxon>Uniplacotomia</taxon>
        <taxon>Trichoplacea</taxon>
        <taxon>Trichoplacidae</taxon>
        <taxon>Trichoplax</taxon>
    </lineage>
</organism>
<keyword evidence="12" id="KW-1185">Reference proteome</keyword>
<dbReference type="PANTHER" id="PTHR11214:SF365">
    <property type="entry name" value="HEXOSYLTRANSFERASE"/>
    <property type="match status" value="1"/>
</dbReference>
<dbReference type="PhylomeDB" id="B3RSX9"/>
<evidence type="ECO:0000256" key="3">
    <source>
        <dbReference type="ARBA" id="ARBA00022676"/>
    </source>
</evidence>
<dbReference type="KEGG" id="tad:TRIADDRAFT_16617"/>
<evidence type="ECO:0000256" key="8">
    <source>
        <dbReference type="ARBA" id="ARBA00023034"/>
    </source>
</evidence>
<dbReference type="OMA" id="NDWCEYL"/>
<evidence type="ECO:0000256" key="10">
    <source>
        <dbReference type="RuleBase" id="RU363063"/>
    </source>
</evidence>